<feature type="region of interest" description="Disordered" evidence="1">
    <location>
        <begin position="104"/>
        <end position="124"/>
    </location>
</feature>
<organism evidence="2 3">
    <name type="scientific">Cardiocondyla obscurior</name>
    <dbReference type="NCBI Taxonomy" id="286306"/>
    <lineage>
        <taxon>Eukaryota</taxon>
        <taxon>Metazoa</taxon>
        <taxon>Ecdysozoa</taxon>
        <taxon>Arthropoda</taxon>
        <taxon>Hexapoda</taxon>
        <taxon>Insecta</taxon>
        <taxon>Pterygota</taxon>
        <taxon>Neoptera</taxon>
        <taxon>Endopterygota</taxon>
        <taxon>Hymenoptera</taxon>
        <taxon>Apocrita</taxon>
        <taxon>Aculeata</taxon>
        <taxon>Formicoidea</taxon>
        <taxon>Formicidae</taxon>
        <taxon>Myrmicinae</taxon>
        <taxon>Cardiocondyla</taxon>
    </lineage>
</organism>
<comment type="caution">
    <text evidence="2">The sequence shown here is derived from an EMBL/GenBank/DDBJ whole genome shotgun (WGS) entry which is preliminary data.</text>
</comment>
<keyword evidence="3" id="KW-1185">Reference proteome</keyword>
<gene>
    <name evidence="2" type="ORF">PUN28_015551</name>
</gene>
<proteinExistence type="predicted"/>
<dbReference type="Proteomes" id="UP001430953">
    <property type="component" value="Unassembled WGS sequence"/>
</dbReference>
<reference evidence="2 3" key="1">
    <citation type="submission" date="2023-03" db="EMBL/GenBank/DDBJ databases">
        <title>High recombination rates correlate with genetic variation in Cardiocondyla obscurior ants.</title>
        <authorList>
            <person name="Errbii M."/>
        </authorList>
    </citation>
    <scope>NUCLEOTIDE SEQUENCE [LARGE SCALE GENOMIC DNA]</scope>
    <source>
        <strain evidence="2">Alpha-2009</strain>
        <tissue evidence="2">Whole body</tissue>
    </source>
</reference>
<dbReference type="EMBL" id="JADYXP020000017">
    <property type="protein sequence ID" value="KAL0107084.1"/>
    <property type="molecule type" value="Genomic_DNA"/>
</dbReference>
<dbReference type="AlphaFoldDB" id="A0AAW2EXD7"/>
<sequence length="124" mass="14306">MHREFLITLAPRSATQKERERERGEEMRSQPRVDNRADFQFASPSLHEFQRKQDGAKEEREGALDRRRKSRSERGSRVVCKLHSLEMVGERNFFGAPLLCPSGTRAGCESEAEKEKNTPRPCMS</sequence>
<evidence type="ECO:0000313" key="2">
    <source>
        <dbReference type="EMBL" id="KAL0107084.1"/>
    </source>
</evidence>
<feature type="region of interest" description="Disordered" evidence="1">
    <location>
        <begin position="1"/>
        <end position="76"/>
    </location>
</feature>
<accession>A0AAW2EXD7</accession>
<feature type="compositionally biased region" description="Basic and acidic residues" evidence="1">
    <location>
        <begin position="15"/>
        <end position="37"/>
    </location>
</feature>
<protein>
    <submittedName>
        <fullName evidence="2">Uncharacterized protein</fullName>
    </submittedName>
</protein>
<name>A0AAW2EXD7_9HYME</name>
<evidence type="ECO:0000313" key="3">
    <source>
        <dbReference type="Proteomes" id="UP001430953"/>
    </source>
</evidence>
<evidence type="ECO:0000256" key="1">
    <source>
        <dbReference type="SAM" id="MobiDB-lite"/>
    </source>
</evidence>
<feature type="compositionally biased region" description="Basic and acidic residues" evidence="1">
    <location>
        <begin position="48"/>
        <end position="65"/>
    </location>
</feature>